<evidence type="ECO:0000256" key="7">
    <source>
        <dbReference type="PROSITE-ProRule" id="PRU10141"/>
    </source>
</evidence>
<evidence type="ECO:0000256" key="1">
    <source>
        <dbReference type="ARBA" id="ARBA00012513"/>
    </source>
</evidence>
<dbReference type="InterPro" id="IPR011009">
    <property type="entry name" value="Kinase-like_dom_sf"/>
</dbReference>
<dbReference type="PROSITE" id="PS00108">
    <property type="entry name" value="PROTEIN_KINASE_ST"/>
    <property type="match status" value="1"/>
</dbReference>
<dbReference type="Gene3D" id="1.10.4080.10">
    <property type="entry name" value="ADP-ribosylation/Crystallin J1"/>
    <property type="match status" value="1"/>
</dbReference>
<dbReference type="PROSITE" id="PS00107">
    <property type="entry name" value="PROTEIN_KINASE_ATP"/>
    <property type="match status" value="1"/>
</dbReference>
<dbReference type="SMART" id="SM00220">
    <property type="entry name" value="S_TKc"/>
    <property type="match status" value="1"/>
</dbReference>
<evidence type="ECO:0000256" key="2">
    <source>
        <dbReference type="ARBA" id="ARBA00022527"/>
    </source>
</evidence>
<feature type="region of interest" description="Disordered" evidence="8">
    <location>
        <begin position="674"/>
        <end position="695"/>
    </location>
</feature>
<keyword evidence="6 7" id="KW-0067">ATP-binding</keyword>
<keyword evidence="4 7" id="KW-0547">Nucleotide-binding</keyword>
<evidence type="ECO:0000256" key="4">
    <source>
        <dbReference type="ARBA" id="ARBA00022741"/>
    </source>
</evidence>
<dbReference type="GO" id="GO:0016740">
    <property type="term" value="F:transferase activity"/>
    <property type="evidence" value="ECO:0007669"/>
    <property type="project" value="UniProtKB-KW"/>
</dbReference>
<feature type="domain" description="Protein kinase" evidence="9">
    <location>
        <begin position="11"/>
        <end position="275"/>
    </location>
</feature>
<dbReference type="Pfam" id="PF00069">
    <property type="entry name" value="Pkinase"/>
    <property type="match status" value="1"/>
</dbReference>
<dbReference type="SUPFAM" id="SSF56112">
    <property type="entry name" value="Protein kinase-like (PK-like)"/>
    <property type="match status" value="1"/>
</dbReference>
<dbReference type="EMBL" id="JAGGMR010000001">
    <property type="protein sequence ID" value="MBP2189381.1"/>
    <property type="molecule type" value="Genomic_DNA"/>
</dbReference>
<sequence>MLRRGEVFAGFVIERELGRGGMGAVYAARHPRLPKLLALKLLHRELFGDKETRGRFEREADLVAQLDHPNIITVFDRGVEDNHLWISMQYVDGVDTAAIPVNAMPVARAMQILHQTAGALDYAHAQGVLHRDVKPANILLSRSAGAGPGFTERVLLTDFGIAKLLADSGRLTRTGTLVATLAYASPEQLIAAPVDYRADQYSLACTLFRMLTGYGPYDAPNIAAVMWGHVQSPPPSLHAARPDLPAGLDSVLAKAMAKDPDQRFRTCCEFAEAALEAWRKPELPRTIHRSPQPDRQQPRRPAEPTVRPNSPPPARPNPLRAVADRVHGCLIGGAAGDALGAPVENLLLTDIRQRYGPSGVDGKSFEGRISEETQLALFTLEALIKGSVRARLKGIGGATLGLMQQGFLVWLRGQGIEIPAQEGEPHSRLAAYPALLDRRGNGLAVLSALQKAGARGKPFTPLGTRAEPINDSKGCAALARCAPCGFGYLLDRTGLAVEFVFELGCDAAALTHGHPSGWLPAGTLAVIVYELIRGTDLRAAIDRARIELRKYEGHEETSAALEAAVRLADRVGARMPRPEDTESLGPGWIAPEALSIALYAALAAQTVGGTPEQMVRNGILLAVNHSGDSDATGAICGSILGACFGAAAIPPAWRAVDASAVIEELATDYCTEFGPNPPSGEYGGPSQEWFDRHMS</sequence>
<reference evidence="10 11" key="1">
    <citation type="submission" date="2021-03" db="EMBL/GenBank/DDBJ databases">
        <title>Sequencing the genomes of 1000 actinobacteria strains.</title>
        <authorList>
            <person name="Klenk H.-P."/>
        </authorList>
    </citation>
    <scope>NUCLEOTIDE SEQUENCE [LARGE SCALE GENOMIC DNA]</scope>
    <source>
        <strain evidence="10 11">DSM 45516</strain>
    </source>
</reference>
<dbReference type="Gene3D" id="3.30.200.20">
    <property type="entry name" value="Phosphorylase Kinase, domain 1"/>
    <property type="match status" value="1"/>
</dbReference>
<dbReference type="SUPFAM" id="SSF101478">
    <property type="entry name" value="ADP-ribosylglycohydrolase"/>
    <property type="match status" value="1"/>
</dbReference>
<evidence type="ECO:0000259" key="9">
    <source>
        <dbReference type="PROSITE" id="PS50011"/>
    </source>
</evidence>
<evidence type="ECO:0000256" key="8">
    <source>
        <dbReference type="SAM" id="MobiDB-lite"/>
    </source>
</evidence>
<keyword evidence="11" id="KW-1185">Reference proteome</keyword>
<comment type="caution">
    <text evidence="10">The sequence shown here is derived from an EMBL/GenBank/DDBJ whole genome shotgun (WGS) entry which is preliminary data.</text>
</comment>
<dbReference type="Pfam" id="PF03747">
    <property type="entry name" value="ADP_ribosyl_GH"/>
    <property type="match status" value="1"/>
</dbReference>
<dbReference type="Proteomes" id="UP001519325">
    <property type="component" value="Unassembled WGS sequence"/>
</dbReference>
<protein>
    <recommendedName>
        <fullName evidence="1">non-specific serine/threonine protein kinase</fullName>
        <ecNumber evidence="1">2.7.11.1</ecNumber>
    </recommendedName>
</protein>
<dbReference type="RefSeq" id="WP_209887988.1">
    <property type="nucleotide sequence ID" value="NZ_JAGGMR010000001.1"/>
</dbReference>
<dbReference type="EC" id="2.7.11.1" evidence="1"/>
<dbReference type="PANTHER" id="PTHR43289:SF6">
    <property type="entry name" value="SERINE_THREONINE-PROTEIN KINASE NEKL-3"/>
    <property type="match status" value="1"/>
</dbReference>
<evidence type="ECO:0000256" key="6">
    <source>
        <dbReference type="ARBA" id="ARBA00022840"/>
    </source>
</evidence>
<keyword evidence="3 10" id="KW-0808">Transferase</keyword>
<dbReference type="Gene3D" id="1.10.510.10">
    <property type="entry name" value="Transferase(Phosphotransferase) domain 1"/>
    <property type="match status" value="1"/>
</dbReference>
<dbReference type="InterPro" id="IPR005502">
    <property type="entry name" value="Ribosyl_crysJ1"/>
</dbReference>
<evidence type="ECO:0000256" key="3">
    <source>
        <dbReference type="ARBA" id="ARBA00022679"/>
    </source>
</evidence>
<feature type="region of interest" description="Disordered" evidence="8">
    <location>
        <begin position="282"/>
        <end position="319"/>
    </location>
</feature>
<dbReference type="PANTHER" id="PTHR43289">
    <property type="entry name" value="MITOGEN-ACTIVATED PROTEIN KINASE KINASE KINASE 20-RELATED"/>
    <property type="match status" value="1"/>
</dbReference>
<dbReference type="InterPro" id="IPR000719">
    <property type="entry name" value="Prot_kinase_dom"/>
</dbReference>
<dbReference type="InterPro" id="IPR017441">
    <property type="entry name" value="Protein_kinase_ATP_BS"/>
</dbReference>
<evidence type="ECO:0000313" key="11">
    <source>
        <dbReference type="Proteomes" id="UP001519325"/>
    </source>
</evidence>
<keyword evidence="5" id="KW-0418">Kinase</keyword>
<accession>A0ABS4QCF4</accession>
<evidence type="ECO:0000256" key="5">
    <source>
        <dbReference type="ARBA" id="ARBA00022777"/>
    </source>
</evidence>
<name>A0ABS4QCF4_9NOCA</name>
<feature type="binding site" evidence="7">
    <location>
        <position position="40"/>
    </location>
    <ligand>
        <name>ATP</name>
        <dbReference type="ChEBI" id="CHEBI:30616"/>
    </ligand>
</feature>
<dbReference type="InterPro" id="IPR008271">
    <property type="entry name" value="Ser/Thr_kinase_AS"/>
</dbReference>
<dbReference type="PROSITE" id="PS50011">
    <property type="entry name" value="PROTEIN_KINASE_DOM"/>
    <property type="match status" value="1"/>
</dbReference>
<keyword evidence="2" id="KW-0723">Serine/threonine-protein kinase</keyword>
<dbReference type="CDD" id="cd14014">
    <property type="entry name" value="STKc_PknB_like"/>
    <property type="match status" value="1"/>
</dbReference>
<organism evidence="10 11">
    <name type="scientific">Nocardia goodfellowii</name>
    <dbReference type="NCBI Taxonomy" id="882446"/>
    <lineage>
        <taxon>Bacteria</taxon>
        <taxon>Bacillati</taxon>
        <taxon>Actinomycetota</taxon>
        <taxon>Actinomycetes</taxon>
        <taxon>Mycobacteriales</taxon>
        <taxon>Nocardiaceae</taxon>
        <taxon>Nocardia</taxon>
    </lineage>
</organism>
<proteinExistence type="predicted"/>
<evidence type="ECO:0000313" key="10">
    <source>
        <dbReference type="EMBL" id="MBP2189381.1"/>
    </source>
</evidence>
<dbReference type="InterPro" id="IPR036705">
    <property type="entry name" value="Ribosyl_crysJ1_sf"/>
</dbReference>
<gene>
    <name evidence="10" type="ORF">BJ987_002282</name>
</gene>